<evidence type="ECO:0000256" key="1">
    <source>
        <dbReference type="SAM" id="Phobius"/>
    </source>
</evidence>
<comment type="caution">
    <text evidence="2">The sequence shown here is derived from an EMBL/GenBank/DDBJ whole genome shotgun (WGS) entry which is preliminary data.</text>
</comment>
<evidence type="ECO:0000313" key="3">
    <source>
        <dbReference type="Proteomes" id="UP000479710"/>
    </source>
</evidence>
<reference evidence="2 3" key="1">
    <citation type="submission" date="2019-11" db="EMBL/GenBank/DDBJ databases">
        <title>Whole genome sequence of Oryza granulata.</title>
        <authorList>
            <person name="Li W."/>
        </authorList>
    </citation>
    <scope>NUCLEOTIDE SEQUENCE [LARGE SCALE GENOMIC DNA]</scope>
    <source>
        <strain evidence="3">cv. Menghai</strain>
        <tissue evidence="2">Leaf</tissue>
    </source>
</reference>
<gene>
    <name evidence="2" type="ORF">E2562_036456</name>
</gene>
<name>A0A6G1D9Q4_9ORYZ</name>
<proteinExistence type="predicted"/>
<organism evidence="2 3">
    <name type="scientific">Oryza meyeriana var. granulata</name>
    <dbReference type="NCBI Taxonomy" id="110450"/>
    <lineage>
        <taxon>Eukaryota</taxon>
        <taxon>Viridiplantae</taxon>
        <taxon>Streptophyta</taxon>
        <taxon>Embryophyta</taxon>
        <taxon>Tracheophyta</taxon>
        <taxon>Spermatophyta</taxon>
        <taxon>Magnoliopsida</taxon>
        <taxon>Liliopsida</taxon>
        <taxon>Poales</taxon>
        <taxon>Poaceae</taxon>
        <taxon>BOP clade</taxon>
        <taxon>Oryzoideae</taxon>
        <taxon>Oryzeae</taxon>
        <taxon>Oryzinae</taxon>
        <taxon>Oryza</taxon>
        <taxon>Oryza meyeriana</taxon>
    </lineage>
</organism>
<keyword evidence="1" id="KW-0812">Transmembrane</keyword>
<keyword evidence="1" id="KW-0472">Membrane</keyword>
<dbReference type="EMBL" id="SPHZ02000007">
    <property type="protein sequence ID" value="KAF0909468.1"/>
    <property type="molecule type" value="Genomic_DNA"/>
</dbReference>
<accession>A0A6G1D9Q4</accession>
<keyword evidence="1" id="KW-1133">Transmembrane helix</keyword>
<dbReference type="OrthoDB" id="291792at2759"/>
<feature type="transmembrane region" description="Helical" evidence="1">
    <location>
        <begin position="57"/>
        <end position="76"/>
    </location>
</feature>
<sequence length="100" mass="10302">MAPSSPAELKCTTNSGCTATSLGDLPSVGYPLPTMPPAAEGELQWVRRCVKVAVKGFAIGSGLKGSLVLFSVLILLRSRCSPRVRKVGAMCGGAGVKALR</sequence>
<keyword evidence="3" id="KW-1185">Reference proteome</keyword>
<evidence type="ECO:0000313" key="2">
    <source>
        <dbReference type="EMBL" id="KAF0909468.1"/>
    </source>
</evidence>
<dbReference type="AlphaFoldDB" id="A0A6G1D9Q4"/>
<dbReference type="Proteomes" id="UP000479710">
    <property type="component" value="Unassembled WGS sequence"/>
</dbReference>
<protein>
    <submittedName>
        <fullName evidence="2">Uncharacterized protein</fullName>
    </submittedName>
</protein>